<accession>A0A507ZUC7</accession>
<comment type="caution">
    <text evidence="1">The sequence shown here is derived from an EMBL/GenBank/DDBJ whole genome shotgun (WGS) entry which is preliminary data.</text>
</comment>
<proteinExistence type="predicted"/>
<name>A0A507ZUC7_9GAMM</name>
<dbReference type="Pfam" id="PF14559">
    <property type="entry name" value="TPR_19"/>
    <property type="match status" value="1"/>
</dbReference>
<dbReference type="InterPro" id="IPR014562">
    <property type="entry name" value="UCP030959_TPR_rpt-cont"/>
</dbReference>
<dbReference type="AlphaFoldDB" id="A0A507ZUC7"/>
<sequence>MGGCGPGDLEILSAARRRWHCRRRSPKMRSGIHCERLPVMPIGIGLHIAIALFFAVHAIRSGQDRYWLIILFMFPLLGSIVYAVAIWLPEQRHSPQARALHRGVRQVVDPDRELRLAMTAFEDSPTTESRMRLGDALLETGRASEAVPHYQAALRGIHADDPDIQVKLARAYLESGHAPQARELLDRLIAHKPDYRSADGHLTYARAVAAMGERDKAREEFEALVDYSSSYEPVACYVEQLADWGQHAQASGIGEAALTRAGRLPGYARKLQKPYLDRIRQTLRRLPANA</sequence>
<gene>
    <name evidence="1" type="ORF">FKV24_017375</name>
</gene>
<dbReference type="Gene3D" id="1.25.40.10">
    <property type="entry name" value="Tetratricopeptide repeat domain"/>
    <property type="match status" value="1"/>
</dbReference>
<dbReference type="EMBL" id="VICD02000308">
    <property type="protein sequence ID" value="KAB8164894.1"/>
    <property type="molecule type" value="Genomic_DNA"/>
</dbReference>
<dbReference type="Proteomes" id="UP000320431">
    <property type="component" value="Unassembled WGS sequence"/>
</dbReference>
<evidence type="ECO:0000313" key="1">
    <source>
        <dbReference type="EMBL" id="KAB8164894.1"/>
    </source>
</evidence>
<reference evidence="1 2" key="1">
    <citation type="submission" date="2019-10" db="EMBL/GenBank/DDBJ databases">
        <title>Lysobacter alkalisoli sp. nov., isolated from saline-alkaline soil.</title>
        <authorList>
            <person name="Sun J.-Q."/>
        </authorList>
    </citation>
    <scope>NUCLEOTIDE SEQUENCE [LARGE SCALE GENOMIC DNA]</scope>
    <source>
        <strain evidence="1 2">KCTC 42381</strain>
    </source>
</reference>
<organism evidence="1 2">
    <name type="scientific">Marilutibacter maris</name>
    <dbReference type="NCBI Taxonomy" id="1605891"/>
    <lineage>
        <taxon>Bacteria</taxon>
        <taxon>Pseudomonadati</taxon>
        <taxon>Pseudomonadota</taxon>
        <taxon>Gammaproteobacteria</taxon>
        <taxon>Lysobacterales</taxon>
        <taxon>Lysobacteraceae</taxon>
        <taxon>Marilutibacter</taxon>
    </lineage>
</organism>
<dbReference type="PIRSF" id="PIRSF030959">
    <property type="entry name" value="UCP030959"/>
    <property type="match status" value="1"/>
</dbReference>
<dbReference type="SUPFAM" id="SSF48452">
    <property type="entry name" value="TPR-like"/>
    <property type="match status" value="1"/>
</dbReference>
<protein>
    <submittedName>
        <fullName evidence="1">Tetratricopeptide repeat protein</fullName>
    </submittedName>
</protein>
<dbReference type="InterPro" id="IPR011990">
    <property type="entry name" value="TPR-like_helical_dom_sf"/>
</dbReference>
<evidence type="ECO:0000313" key="2">
    <source>
        <dbReference type="Proteomes" id="UP000320431"/>
    </source>
</evidence>